<organism evidence="1 2">
    <name type="scientific">Diplodia intermedia</name>
    <dbReference type="NCBI Taxonomy" id="856260"/>
    <lineage>
        <taxon>Eukaryota</taxon>
        <taxon>Fungi</taxon>
        <taxon>Dikarya</taxon>
        <taxon>Ascomycota</taxon>
        <taxon>Pezizomycotina</taxon>
        <taxon>Dothideomycetes</taxon>
        <taxon>Dothideomycetes incertae sedis</taxon>
        <taxon>Botryosphaeriales</taxon>
        <taxon>Botryosphaeriaceae</taxon>
        <taxon>Diplodia</taxon>
    </lineage>
</organism>
<accession>A0ABR3T2B7</accession>
<gene>
    <name evidence="1" type="ORF">SLS58_011073</name>
</gene>
<dbReference type="EMBL" id="JAKEKT020000154">
    <property type="protein sequence ID" value="KAL1633442.1"/>
    <property type="molecule type" value="Genomic_DNA"/>
</dbReference>
<keyword evidence="2" id="KW-1185">Reference proteome</keyword>
<evidence type="ECO:0000313" key="2">
    <source>
        <dbReference type="Proteomes" id="UP001521184"/>
    </source>
</evidence>
<reference evidence="1 2" key="1">
    <citation type="journal article" date="2023" name="Plant Dis.">
        <title>First Report of Diplodia intermedia Causing Canker and Dieback Diseases on Apple Trees in Canada.</title>
        <authorList>
            <person name="Ellouze W."/>
            <person name="Ilyukhin E."/>
            <person name="Sulman M."/>
            <person name="Ali S."/>
        </authorList>
    </citation>
    <scope>NUCLEOTIDE SEQUENCE [LARGE SCALE GENOMIC DNA]</scope>
    <source>
        <strain evidence="1 2">M45-28</strain>
    </source>
</reference>
<proteinExistence type="predicted"/>
<name>A0ABR3T2B7_9PEZI</name>
<sequence length="265" mass="28979">MSLPSWVTNPARNFAAGEADGHHRARLDMLMVLRCTPILVAISAAEATLRCCRSGPPSRDADTLLSTQWQVIVSRAHETVPVMQNWKPNYFEWVDPMCAYSAFLVGSVLVASGSVADEAGFRCGAAEARGPVSCSPHVDLMMVFLRRVGDYWGIDTLRDLQQDPDLPRTYEEAIRFTAQATDPLNQPTRRSARGTVRSITTLERGGCSDIADVSTLEDPGLIDDGTALSMPHDFDFCMLDSGWLDEVGSSLVDDDLGMDAAYPFT</sequence>
<evidence type="ECO:0000313" key="1">
    <source>
        <dbReference type="EMBL" id="KAL1633442.1"/>
    </source>
</evidence>
<comment type="caution">
    <text evidence="1">The sequence shown here is derived from an EMBL/GenBank/DDBJ whole genome shotgun (WGS) entry which is preliminary data.</text>
</comment>
<dbReference type="Proteomes" id="UP001521184">
    <property type="component" value="Unassembled WGS sequence"/>
</dbReference>
<protein>
    <submittedName>
        <fullName evidence="1">Uncharacterized protein</fullName>
    </submittedName>
</protein>